<dbReference type="Proteomes" id="UP000316621">
    <property type="component" value="Chromosome 2"/>
</dbReference>
<evidence type="ECO:0000313" key="1">
    <source>
        <dbReference type="EMBL" id="RZC52176.1"/>
    </source>
</evidence>
<protein>
    <submittedName>
        <fullName evidence="1">Uncharacterized protein</fullName>
    </submittedName>
</protein>
<organism evidence="1 2">
    <name type="scientific">Papaver somniferum</name>
    <name type="common">Opium poppy</name>
    <dbReference type="NCBI Taxonomy" id="3469"/>
    <lineage>
        <taxon>Eukaryota</taxon>
        <taxon>Viridiplantae</taxon>
        <taxon>Streptophyta</taxon>
        <taxon>Embryophyta</taxon>
        <taxon>Tracheophyta</taxon>
        <taxon>Spermatophyta</taxon>
        <taxon>Magnoliopsida</taxon>
        <taxon>Ranunculales</taxon>
        <taxon>Papaveraceae</taxon>
        <taxon>Papaveroideae</taxon>
        <taxon>Papaver</taxon>
    </lineage>
</organism>
<proteinExistence type="predicted"/>
<reference evidence="1 2" key="1">
    <citation type="journal article" date="2018" name="Science">
        <title>The opium poppy genome and morphinan production.</title>
        <authorList>
            <person name="Guo L."/>
            <person name="Winzer T."/>
            <person name="Yang X."/>
            <person name="Li Y."/>
            <person name="Ning Z."/>
            <person name="He Z."/>
            <person name="Teodor R."/>
            <person name="Lu Y."/>
            <person name="Bowser T.A."/>
            <person name="Graham I.A."/>
            <person name="Ye K."/>
        </authorList>
    </citation>
    <scope>NUCLEOTIDE SEQUENCE [LARGE SCALE GENOMIC DNA]</scope>
    <source>
        <strain evidence="2">cv. HN1</strain>
        <tissue evidence="1">Leaves</tissue>
    </source>
</reference>
<dbReference type="EMBL" id="CM010716">
    <property type="protein sequence ID" value="RZC52176.1"/>
    <property type="molecule type" value="Genomic_DNA"/>
</dbReference>
<dbReference type="Gramene" id="RZC52176">
    <property type="protein sequence ID" value="RZC52176"/>
    <property type="gene ID" value="C5167_020598"/>
</dbReference>
<evidence type="ECO:0000313" key="2">
    <source>
        <dbReference type="Proteomes" id="UP000316621"/>
    </source>
</evidence>
<dbReference type="AlphaFoldDB" id="A0A4Y7IVK6"/>
<accession>A0A4Y7IVK6</accession>
<name>A0A4Y7IVK6_PAPSO</name>
<sequence length="123" mass="13929">MVPRSAPTKNQLAPEQEMDSMGETLEHILVNGPFARSVWKVMRKTAQTQTSEEGEVLAAVEAWSWGVHLKATNIQIETSCNNLYRMISGAPNNISWQAFARWDASKQTVIKANFFICDKSFFY</sequence>
<keyword evidence="2" id="KW-1185">Reference proteome</keyword>
<gene>
    <name evidence="1" type="ORF">C5167_020598</name>
</gene>